<evidence type="ECO:0000256" key="2">
    <source>
        <dbReference type="SAM" id="Coils"/>
    </source>
</evidence>
<keyword evidence="2" id="KW-0175">Coiled coil</keyword>
<dbReference type="Pfam" id="PF05130">
    <property type="entry name" value="FlgN"/>
    <property type="match status" value="1"/>
</dbReference>
<dbReference type="AlphaFoldDB" id="A0A0P8YC14"/>
<gene>
    <name evidence="3" type="ORF">OXPF_17460</name>
</gene>
<keyword evidence="1" id="KW-1005">Bacterial flagellum biogenesis</keyword>
<dbReference type="GO" id="GO:0044780">
    <property type="term" value="P:bacterial-type flagellum assembly"/>
    <property type="evidence" value="ECO:0007669"/>
    <property type="project" value="InterPro"/>
</dbReference>
<name>A0A0P8YC14_9CLOT</name>
<dbReference type="Proteomes" id="UP000050326">
    <property type="component" value="Unassembled WGS sequence"/>
</dbReference>
<dbReference type="EMBL" id="LKET01000029">
    <property type="protein sequence ID" value="KPU44660.1"/>
    <property type="molecule type" value="Genomic_DNA"/>
</dbReference>
<evidence type="ECO:0000256" key="1">
    <source>
        <dbReference type="ARBA" id="ARBA00022795"/>
    </source>
</evidence>
<keyword evidence="4" id="KW-1185">Reference proteome</keyword>
<dbReference type="InterPro" id="IPR036679">
    <property type="entry name" value="FlgN-like_sf"/>
</dbReference>
<proteinExistence type="predicted"/>
<organism evidence="3 4">
    <name type="scientific">Oxobacter pfennigii</name>
    <dbReference type="NCBI Taxonomy" id="36849"/>
    <lineage>
        <taxon>Bacteria</taxon>
        <taxon>Bacillati</taxon>
        <taxon>Bacillota</taxon>
        <taxon>Clostridia</taxon>
        <taxon>Eubacteriales</taxon>
        <taxon>Clostridiaceae</taxon>
        <taxon>Oxobacter</taxon>
    </lineage>
</organism>
<dbReference type="RefSeq" id="WP_054874799.1">
    <property type="nucleotide sequence ID" value="NZ_LKET01000029.1"/>
</dbReference>
<reference evidence="3 4" key="1">
    <citation type="submission" date="2015-09" db="EMBL/GenBank/DDBJ databases">
        <title>Genome sequence of Oxobacter pfennigii DSM 3222.</title>
        <authorList>
            <person name="Poehlein A."/>
            <person name="Bengelsdorf F.R."/>
            <person name="Schiel-Bengelsdorf B."/>
            <person name="Duerre P."/>
            <person name="Daniel R."/>
        </authorList>
    </citation>
    <scope>NUCLEOTIDE SEQUENCE [LARGE SCALE GENOMIC DNA]</scope>
    <source>
        <strain evidence="3 4">DSM 3222</strain>
    </source>
</reference>
<dbReference type="Gene3D" id="1.20.58.300">
    <property type="entry name" value="FlgN-like"/>
    <property type="match status" value="1"/>
</dbReference>
<evidence type="ECO:0000313" key="3">
    <source>
        <dbReference type="EMBL" id="KPU44660.1"/>
    </source>
</evidence>
<sequence length="148" mass="16508">MELINLLEEEKKCLKDMLDILNEEKAAVISDDMQRLQGAAKKKEELKLKIDDLEITRIQKCGDKTLSEIISLHEGSEKAELETLAADFKDIVKNIQKINDMNRRLINQSLNFVKAAISTAAPSGTSVYGQNGSINKKSTSSAMLDRNI</sequence>
<dbReference type="InterPro" id="IPR007809">
    <property type="entry name" value="FlgN-like"/>
</dbReference>
<dbReference type="SUPFAM" id="SSF140566">
    <property type="entry name" value="FlgN-like"/>
    <property type="match status" value="1"/>
</dbReference>
<dbReference type="STRING" id="36849.OXPF_17460"/>
<evidence type="ECO:0000313" key="4">
    <source>
        <dbReference type="Proteomes" id="UP000050326"/>
    </source>
</evidence>
<comment type="caution">
    <text evidence="3">The sequence shown here is derived from an EMBL/GenBank/DDBJ whole genome shotgun (WGS) entry which is preliminary data.</text>
</comment>
<protein>
    <submittedName>
        <fullName evidence="3">FlgN protein</fullName>
    </submittedName>
</protein>
<feature type="coiled-coil region" evidence="2">
    <location>
        <begin position="4"/>
        <end position="56"/>
    </location>
</feature>
<accession>A0A0P8YC14</accession>